<proteinExistence type="predicted"/>
<protein>
    <submittedName>
        <fullName evidence="2">Uncharacterized protein</fullName>
    </submittedName>
</protein>
<evidence type="ECO:0000313" key="2">
    <source>
        <dbReference type="EMBL" id="KAL3533417.1"/>
    </source>
</evidence>
<comment type="caution">
    <text evidence="2">The sequence shown here is derived from an EMBL/GenBank/DDBJ whole genome shotgun (WGS) entry which is preliminary data.</text>
</comment>
<name>A0ABD3AQE0_9GENT</name>
<dbReference type="EMBL" id="JBJUIK010000003">
    <property type="protein sequence ID" value="KAL3533417.1"/>
    <property type="molecule type" value="Genomic_DNA"/>
</dbReference>
<evidence type="ECO:0000256" key="1">
    <source>
        <dbReference type="SAM" id="MobiDB-lite"/>
    </source>
</evidence>
<accession>A0ABD3AQE0</accession>
<keyword evidence="3" id="KW-1185">Reference proteome</keyword>
<feature type="region of interest" description="Disordered" evidence="1">
    <location>
        <begin position="64"/>
        <end position="100"/>
    </location>
</feature>
<sequence>MENASMANLLVESVEQILQCTPHCLEQTGKYSNSNLKNPATQQLSGPIDKENVMVNPADIVKNQSALKGPKSSNQSLKSHLQSKIIMPQHPLGNIPEDAI</sequence>
<feature type="compositionally biased region" description="Polar residues" evidence="1">
    <location>
        <begin position="64"/>
        <end position="82"/>
    </location>
</feature>
<organism evidence="2 3">
    <name type="scientific">Cinchona calisaya</name>
    <dbReference type="NCBI Taxonomy" id="153742"/>
    <lineage>
        <taxon>Eukaryota</taxon>
        <taxon>Viridiplantae</taxon>
        <taxon>Streptophyta</taxon>
        <taxon>Embryophyta</taxon>
        <taxon>Tracheophyta</taxon>
        <taxon>Spermatophyta</taxon>
        <taxon>Magnoliopsida</taxon>
        <taxon>eudicotyledons</taxon>
        <taxon>Gunneridae</taxon>
        <taxon>Pentapetalae</taxon>
        <taxon>asterids</taxon>
        <taxon>lamiids</taxon>
        <taxon>Gentianales</taxon>
        <taxon>Rubiaceae</taxon>
        <taxon>Cinchonoideae</taxon>
        <taxon>Cinchoneae</taxon>
        <taxon>Cinchona</taxon>
    </lineage>
</organism>
<dbReference type="Proteomes" id="UP001630127">
    <property type="component" value="Unassembled WGS sequence"/>
</dbReference>
<dbReference type="AlphaFoldDB" id="A0ABD3AQE0"/>
<evidence type="ECO:0000313" key="3">
    <source>
        <dbReference type="Proteomes" id="UP001630127"/>
    </source>
</evidence>
<reference evidence="2 3" key="1">
    <citation type="submission" date="2024-11" db="EMBL/GenBank/DDBJ databases">
        <title>A near-complete genome assembly of Cinchona calisaya.</title>
        <authorList>
            <person name="Lian D.C."/>
            <person name="Zhao X.W."/>
            <person name="Wei L."/>
        </authorList>
    </citation>
    <scope>NUCLEOTIDE SEQUENCE [LARGE SCALE GENOMIC DNA]</scope>
    <source>
        <tissue evidence="2">Nenye</tissue>
    </source>
</reference>
<gene>
    <name evidence="2" type="ORF">ACH5RR_006938</name>
</gene>